<accession>M0IKX2</accession>
<evidence type="ECO:0000313" key="2">
    <source>
        <dbReference type="EMBL" id="ELZ96692.1"/>
    </source>
</evidence>
<keyword evidence="1" id="KW-0472">Membrane</keyword>
<feature type="transmembrane region" description="Helical" evidence="1">
    <location>
        <begin position="28"/>
        <end position="49"/>
    </location>
</feature>
<dbReference type="OrthoDB" id="286069at2157"/>
<evidence type="ECO:0000256" key="1">
    <source>
        <dbReference type="SAM" id="Phobius"/>
    </source>
</evidence>
<sequence>MNKRLSLVSGVGVGVLLGYSFGFKQGDLWIGIVLTLVWTISGYGFLAFPQYRTRWSGSHNKFWYTILGVLTPIIMLFPQHSSLLTEGLTVMLLLGGIWIGGVYAGIALEQTSTAAPET</sequence>
<reference evidence="2 3" key="1">
    <citation type="journal article" date="2014" name="PLoS Genet.">
        <title>Phylogenetically driven sequencing of extremely halophilic archaea reveals strategies for static and dynamic osmo-response.</title>
        <authorList>
            <person name="Becker E.A."/>
            <person name="Seitzer P.M."/>
            <person name="Tritt A."/>
            <person name="Larsen D."/>
            <person name="Krusor M."/>
            <person name="Yao A.I."/>
            <person name="Wu D."/>
            <person name="Madern D."/>
            <person name="Eisen J.A."/>
            <person name="Darling A.E."/>
            <person name="Facciotti M.T."/>
        </authorList>
    </citation>
    <scope>NUCLEOTIDE SEQUENCE [LARGE SCALE GENOMIC DNA]</scope>
    <source>
        <strain evidence="2 3">ATCC BAA-897</strain>
    </source>
</reference>
<feature type="transmembrane region" description="Helical" evidence="1">
    <location>
        <begin position="90"/>
        <end position="108"/>
    </location>
</feature>
<feature type="transmembrane region" description="Helical" evidence="1">
    <location>
        <begin position="61"/>
        <end position="78"/>
    </location>
</feature>
<dbReference type="Proteomes" id="UP000011508">
    <property type="component" value="Unassembled WGS sequence"/>
</dbReference>
<name>M0IKX2_9EURY</name>
<comment type="caution">
    <text evidence="2">The sequence shown here is derived from an EMBL/GenBank/DDBJ whole genome shotgun (WGS) entry which is preliminary data.</text>
</comment>
<dbReference type="AlphaFoldDB" id="M0IKX2"/>
<protein>
    <submittedName>
        <fullName evidence="2">Uncharacterized protein</fullName>
    </submittedName>
</protein>
<keyword evidence="1" id="KW-1133">Transmembrane helix</keyword>
<keyword evidence="3" id="KW-1185">Reference proteome</keyword>
<proteinExistence type="predicted"/>
<evidence type="ECO:0000313" key="3">
    <source>
        <dbReference type="Proteomes" id="UP000011508"/>
    </source>
</evidence>
<dbReference type="EMBL" id="AOLM01000006">
    <property type="protein sequence ID" value="ELZ96692.1"/>
    <property type="molecule type" value="Genomic_DNA"/>
</dbReference>
<gene>
    <name evidence="2" type="ORF">C441_04099</name>
</gene>
<keyword evidence="1" id="KW-0812">Transmembrane</keyword>
<organism evidence="2 3">
    <name type="scientific">Haloferax sulfurifontis ATCC BAA-897</name>
    <dbReference type="NCBI Taxonomy" id="662480"/>
    <lineage>
        <taxon>Archaea</taxon>
        <taxon>Methanobacteriati</taxon>
        <taxon>Methanobacteriota</taxon>
        <taxon>Stenosarchaea group</taxon>
        <taxon>Halobacteria</taxon>
        <taxon>Halobacteriales</taxon>
        <taxon>Haloferacaceae</taxon>
        <taxon>Haloferax</taxon>
    </lineage>
</organism>